<dbReference type="PANTHER" id="PTHR11011">
    <property type="entry name" value="MALE STERILITY PROTEIN 2-RELATED"/>
    <property type="match status" value="1"/>
</dbReference>
<dbReference type="InterPro" id="IPR013120">
    <property type="entry name" value="FAR_NAD-bd"/>
</dbReference>
<evidence type="ECO:0000313" key="7">
    <source>
        <dbReference type="EMBL" id="KAF3439409.1"/>
    </source>
</evidence>
<proteinExistence type="inferred from homology"/>
<dbReference type="Proteomes" id="UP000796880">
    <property type="component" value="Unassembled WGS sequence"/>
</dbReference>
<accession>A0A8K0E478</accession>
<evidence type="ECO:0000256" key="3">
    <source>
        <dbReference type="ARBA" id="ARBA00023098"/>
    </source>
</evidence>
<dbReference type="GO" id="GO:0035336">
    <property type="term" value="P:long-chain fatty-acyl-CoA metabolic process"/>
    <property type="evidence" value="ECO:0007669"/>
    <property type="project" value="TreeGrafter"/>
</dbReference>
<comment type="caution">
    <text evidence="7">The sequence shown here is derived from an EMBL/GenBank/DDBJ whole genome shotgun (WGS) entry which is preliminary data.</text>
</comment>
<organism evidence="7 8">
    <name type="scientific">Rhamnella rubrinervis</name>
    <dbReference type="NCBI Taxonomy" id="2594499"/>
    <lineage>
        <taxon>Eukaryota</taxon>
        <taxon>Viridiplantae</taxon>
        <taxon>Streptophyta</taxon>
        <taxon>Embryophyta</taxon>
        <taxon>Tracheophyta</taxon>
        <taxon>Spermatophyta</taxon>
        <taxon>Magnoliopsida</taxon>
        <taxon>eudicotyledons</taxon>
        <taxon>Gunneridae</taxon>
        <taxon>Pentapetalae</taxon>
        <taxon>rosids</taxon>
        <taxon>fabids</taxon>
        <taxon>Rosales</taxon>
        <taxon>Rhamnaceae</taxon>
        <taxon>rhamnoid group</taxon>
        <taxon>Rhamneae</taxon>
        <taxon>Rhamnella</taxon>
    </lineage>
</organism>
<dbReference type="Gene3D" id="3.40.50.720">
    <property type="entry name" value="NAD(P)-binding Rossmann-like Domain"/>
    <property type="match status" value="1"/>
</dbReference>
<feature type="domain" description="Fatty acyl-CoA reductase C-terminal" evidence="5">
    <location>
        <begin position="407"/>
        <end position="505"/>
    </location>
</feature>
<evidence type="ECO:0000259" key="5">
    <source>
        <dbReference type="Pfam" id="PF03015"/>
    </source>
</evidence>
<dbReference type="Pfam" id="PF07993">
    <property type="entry name" value="NAD_binding_4"/>
    <property type="match status" value="1"/>
</dbReference>
<sequence length="505" mass="57313">MELESILKFVENRTILVTGATGFLAKIFVEKILRVQPNVKKLYLLLRAPDTKSAAQRFQNEVIGKDLFRLVKEKWGSNLNSFVSEKLTVVPGDISQGDLGLKDFTLREEMWNQIDCIVNLAATTNFDERYDVALGINTMGAKHVLSFAKQCPKLKVLVHVSTAYVCGEKGGLILESPYHMGDTLNGATGLDIDGEMRLVDEKLKQLRAFDSSDAAITMAMKDFGHIRAKTYGWPNTYVFTKAMGEMLIGHLKDNVNVVVVRPTIVTSTYKEPFPGWVEGVRTIDSLAVGYGKGKLPCFLGDLKAVVDAIPADLVVNAIIVAMAAHGKQYYNYNNIDVVKNGENNKISIYQVGSSVRNPLRYGDLQDYGFRYFTKKPWIDKDGKPVKVGKVTVLSSMASFRRYMAFRYLLFLKGLELVNTAFCQYFQGLYVDLNRKINFVMRLVDLYRPYLFFKGVFDDMNTEKLRMAMRESGMETEMFYFDPKCIEWEDYFLNVHIPGVVKYVFK</sequence>
<dbReference type="EMBL" id="VOIH02000008">
    <property type="protein sequence ID" value="KAF3439409.1"/>
    <property type="molecule type" value="Genomic_DNA"/>
</dbReference>
<protein>
    <recommendedName>
        <fullName evidence="4">Fatty acyl-CoA reductase</fullName>
        <ecNumber evidence="4">1.2.1.84</ecNumber>
    </recommendedName>
</protein>
<evidence type="ECO:0000313" key="8">
    <source>
        <dbReference type="Proteomes" id="UP000796880"/>
    </source>
</evidence>
<dbReference type="InterPro" id="IPR036291">
    <property type="entry name" value="NAD(P)-bd_dom_sf"/>
</dbReference>
<evidence type="ECO:0000256" key="4">
    <source>
        <dbReference type="RuleBase" id="RU363097"/>
    </source>
</evidence>
<dbReference type="SUPFAM" id="SSF51735">
    <property type="entry name" value="NAD(P)-binding Rossmann-fold domains"/>
    <property type="match status" value="1"/>
</dbReference>
<dbReference type="OrthoDB" id="429813at2759"/>
<feature type="domain" description="Thioester reductase (TE)" evidence="6">
    <location>
        <begin position="17"/>
        <end position="318"/>
    </location>
</feature>
<dbReference type="InterPro" id="IPR033640">
    <property type="entry name" value="FAR_C"/>
</dbReference>
<evidence type="ECO:0000256" key="1">
    <source>
        <dbReference type="ARBA" id="ARBA00005928"/>
    </source>
</evidence>
<reference evidence="7" key="1">
    <citation type="submission" date="2020-03" db="EMBL/GenBank/DDBJ databases">
        <title>A high-quality chromosome-level genome assembly of a woody plant with both climbing and erect habits, Rhamnella rubrinervis.</title>
        <authorList>
            <person name="Lu Z."/>
            <person name="Yang Y."/>
            <person name="Zhu X."/>
            <person name="Sun Y."/>
        </authorList>
    </citation>
    <scope>NUCLEOTIDE SEQUENCE</scope>
    <source>
        <strain evidence="7">BYM</strain>
        <tissue evidence="7">Leaf</tissue>
    </source>
</reference>
<keyword evidence="8" id="KW-1185">Reference proteome</keyword>
<dbReference type="CDD" id="cd09071">
    <property type="entry name" value="FAR_C"/>
    <property type="match status" value="1"/>
</dbReference>
<dbReference type="CDD" id="cd05236">
    <property type="entry name" value="FAR-N_SDR_e"/>
    <property type="match status" value="1"/>
</dbReference>
<dbReference type="GO" id="GO:0080019">
    <property type="term" value="F:alcohol-forming very long-chain fatty acyl-CoA reductase activity"/>
    <property type="evidence" value="ECO:0007669"/>
    <property type="project" value="InterPro"/>
</dbReference>
<dbReference type="AlphaFoldDB" id="A0A8K0E478"/>
<name>A0A8K0E478_9ROSA</name>
<comment type="function">
    <text evidence="4">Catalyzes the reduction of fatty acyl-CoA to fatty alcohols.</text>
</comment>
<dbReference type="GO" id="GO:0102965">
    <property type="term" value="F:alcohol-forming long-chain fatty acyl-CoA reductase activity"/>
    <property type="evidence" value="ECO:0007669"/>
    <property type="project" value="UniProtKB-EC"/>
</dbReference>
<dbReference type="InterPro" id="IPR026055">
    <property type="entry name" value="FAR"/>
</dbReference>
<dbReference type="PANTHER" id="PTHR11011:SF99">
    <property type="entry name" value="FATTY ACYL-COA REDUCTASE 3"/>
    <property type="match status" value="1"/>
</dbReference>
<comment type="similarity">
    <text evidence="1 4">Belongs to the fatty acyl-CoA reductase family.</text>
</comment>
<evidence type="ECO:0000256" key="2">
    <source>
        <dbReference type="ARBA" id="ARBA00022516"/>
    </source>
</evidence>
<dbReference type="Pfam" id="PF03015">
    <property type="entry name" value="Sterile"/>
    <property type="match status" value="1"/>
</dbReference>
<gene>
    <name evidence="7" type="ORF">FNV43_RR17687</name>
</gene>
<keyword evidence="4" id="KW-0560">Oxidoreductase</keyword>
<evidence type="ECO:0000259" key="6">
    <source>
        <dbReference type="Pfam" id="PF07993"/>
    </source>
</evidence>
<dbReference type="EC" id="1.2.1.84" evidence="4"/>
<comment type="catalytic activity">
    <reaction evidence="4">
        <text>a long-chain fatty acyl-CoA + 2 NADPH + 2 H(+) = a long-chain primary fatty alcohol + 2 NADP(+) + CoA</text>
        <dbReference type="Rhea" id="RHEA:52716"/>
        <dbReference type="ChEBI" id="CHEBI:15378"/>
        <dbReference type="ChEBI" id="CHEBI:57287"/>
        <dbReference type="ChEBI" id="CHEBI:57783"/>
        <dbReference type="ChEBI" id="CHEBI:58349"/>
        <dbReference type="ChEBI" id="CHEBI:77396"/>
        <dbReference type="ChEBI" id="CHEBI:83139"/>
        <dbReference type="EC" id="1.2.1.84"/>
    </reaction>
</comment>
<dbReference type="GO" id="GO:0010345">
    <property type="term" value="P:suberin biosynthetic process"/>
    <property type="evidence" value="ECO:0007669"/>
    <property type="project" value="TreeGrafter"/>
</dbReference>
<keyword evidence="3 4" id="KW-0443">Lipid metabolism</keyword>
<keyword evidence="4" id="KW-0521">NADP</keyword>
<keyword evidence="2 4" id="KW-0444">Lipid biosynthesis</keyword>